<dbReference type="GO" id="GO:0050515">
    <property type="term" value="F:4-(cytidine 5'-diphospho)-2-C-methyl-D-erythritol kinase activity"/>
    <property type="evidence" value="ECO:0007669"/>
    <property type="project" value="UniProtKB-UniRule"/>
</dbReference>
<sequence>MTTATQVPRRFIGLPAPAKLNLFLHVIGRRTDGKHLLESIFILIDLADALDFTLRDDGAIVRTGDLECEAEKDLCVRAAAALRDAAGKPLAGAEIHVKKRIPAGAGMGGGSSDAATTLIALNQLWGLDLPREELALIGETLGADIPFFIRGKNAFVEGIGEIITPMDVPPAEYAVLWPGRGVSTAKIFSSPSLTRDSESLKIAIFSDLLRNRWPELPGHNDLQKTAVGLEPAILQALDALAPFGEARMTGSGSAVFALNRTGSAEPASLMERIPVDWRFFSVRSLPEHPLCAWTRSAEEESTGV</sequence>
<feature type="domain" description="GHMP kinase N-terminal" evidence="11">
    <location>
        <begin position="74"/>
        <end position="151"/>
    </location>
</feature>
<dbReference type="Pfam" id="PF00288">
    <property type="entry name" value="GHMP_kinases_N"/>
    <property type="match status" value="1"/>
</dbReference>
<keyword evidence="7 10" id="KW-0067">ATP-binding</keyword>
<dbReference type="EMBL" id="WEHX01000010">
    <property type="protein sequence ID" value="KAB7662242.1"/>
    <property type="molecule type" value="Genomic_DNA"/>
</dbReference>
<evidence type="ECO:0000256" key="2">
    <source>
        <dbReference type="ARBA" id="ARBA00012052"/>
    </source>
</evidence>
<dbReference type="PIRSF" id="PIRSF010376">
    <property type="entry name" value="IspE"/>
    <property type="match status" value="1"/>
</dbReference>
<dbReference type="PANTHER" id="PTHR43527:SF2">
    <property type="entry name" value="4-DIPHOSPHOCYTIDYL-2-C-METHYL-D-ERYTHRITOL KINASE, CHLOROPLASTIC"/>
    <property type="match status" value="1"/>
</dbReference>
<proteinExistence type="inferred from homology"/>
<dbReference type="PANTHER" id="PTHR43527">
    <property type="entry name" value="4-DIPHOSPHOCYTIDYL-2-C-METHYL-D-ERYTHRITOL KINASE, CHLOROPLASTIC"/>
    <property type="match status" value="1"/>
</dbReference>
<reference evidence="13 14" key="1">
    <citation type="submission" date="2019-10" db="EMBL/GenBank/DDBJ databases">
        <title>Genome diversity of Sutterella seckii.</title>
        <authorList>
            <person name="Chaplin A.V."/>
            <person name="Sokolova S.R."/>
            <person name="Mosin K.A."/>
            <person name="Ivanova E.L."/>
            <person name="Kochetkova T.O."/>
            <person name="Goltsov A.Y."/>
            <person name="Trofimov D.Y."/>
            <person name="Efimov B.A."/>
        </authorList>
    </citation>
    <scope>NUCLEOTIDE SEQUENCE [LARGE SCALE GENOMIC DNA]</scope>
    <source>
        <strain evidence="13 14">ASD393</strain>
    </source>
</reference>
<dbReference type="EC" id="2.7.1.148" evidence="2 10"/>
<dbReference type="SUPFAM" id="SSF54211">
    <property type="entry name" value="Ribosomal protein S5 domain 2-like"/>
    <property type="match status" value="1"/>
</dbReference>
<dbReference type="InterPro" id="IPR004424">
    <property type="entry name" value="IspE"/>
</dbReference>
<keyword evidence="5 10" id="KW-0547">Nucleotide-binding</keyword>
<evidence type="ECO:0000259" key="11">
    <source>
        <dbReference type="Pfam" id="PF00288"/>
    </source>
</evidence>
<feature type="domain" description="GHMP kinase C-terminal" evidence="12">
    <location>
        <begin position="216"/>
        <end position="258"/>
    </location>
</feature>
<dbReference type="InterPro" id="IPR006204">
    <property type="entry name" value="GHMP_kinase_N_dom"/>
</dbReference>
<evidence type="ECO:0000256" key="5">
    <source>
        <dbReference type="ARBA" id="ARBA00022741"/>
    </source>
</evidence>
<keyword evidence="4 10" id="KW-0808">Transferase</keyword>
<keyword evidence="8 10" id="KW-0414">Isoprene biosynthesis</keyword>
<dbReference type="Gene3D" id="3.30.70.890">
    <property type="entry name" value="GHMP kinase, C-terminal domain"/>
    <property type="match status" value="1"/>
</dbReference>
<evidence type="ECO:0000256" key="9">
    <source>
        <dbReference type="ARBA" id="ARBA00032554"/>
    </source>
</evidence>
<evidence type="ECO:0000256" key="8">
    <source>
        <dbReference type="ARBA" id="ARBA00023229"/>
    </source>
</evidence>
<dbReference type="InterPro" id="IPR020568">
    <property type="entry name" value="Ribosomal_Su5_D2-typ_SF"/>
</dbReference>
<evidence type="ECO:0000313" key="13">
    <source>
        <dbReference type="EMBL" id="KAB7662242.1"/>
    </source>
</evidence>
<feature type="active site" evidence="10">
    <location>
        <position position="144"/>
    </location>
</feature>
<keyword evidence="6 10" id="KW-0418">Kinase</keyword>
<dbReference type="InterPro" id="IPR014721">
    <property type="entry name" value="Ribsml_uS5_D2-typ_fold_subgr"/>
</dbReference>
<dbReference type="GO" id="GO:0016114">
    <property type="term" value="P:terpenoid biosynthetic process"/>
    <property type="evidence" value="ECO:0007669"/>
    <property type="project" value="UniProtKB-UniRule"/>
</dbReference>
<dbReference type="GO" id="GO:0005524">
    <property type="term" value="F:ATP binding"/>
    <property type="evidence" value="ECO:0007669"/>
    <property type="project" value="UniProtKB-UniRule"/>
</dbReference>
<dbReference type="NCBIfam" id="TIGR00154">
    <property type="entry name" value="ispE"/>
    <property type="match status" value="1"/>
</dbReference>
<comment type="pathway">
    <text evidence="10">Isoprenoid biosynthesis; isopentenyl diphosphate biosynthesis via DXP pathway; isopentenyl diphosphate from 1-deoxy-D-xylulose 5-phosphate: step 3/6.</text>
</comment>
<dbReference type="SUPFAM" id="SSF55060">
    <property type="entry name" value="GHMP Kinase, C-terminal domain"/>
    <property type="match status" value="1"/>
</dbReference>
<evidence type="ECO:0000259" key="12">
    <source>
        <dbReference type="Pfam" id="PF08544"/>
    </source>
</evidence>
<evidence type="ECO:0000256" key="3">
    <source>
        <dbReference type="ARBA" id="ARBA00017473"/>
    </source>
</evidence>
<accession>A0A6I1ENE1</accession>
<evidence type="ECO:0000256" key="1">
    <source>
        <dbReference type="ARBA" id="ARBA00009684"/>
    </source>
</evidence>
<dbReference type="Pfam" id="PF08544">
    <property type="entry name" value="GHMP_kinases_C"/>
    <property type="match status" value="1"/>
</dbReference>
<dbReference type="RefSeq" id="WP_152157781.1">
    <property type="nucleotide sequence ID" value="NZ_WEHX01000010.1"/>
</dbReference>
<comment type="similarity">
    <text evidence="1 10">Belongs to the GHMP kinase family. IspE subfamily.</text>
</comment>
<dbReference type="InterPro" id="IPR013750">
    <property type="entry name" value="GHMP_kinase_C_dom"/>
</dbReference>
<name>A0A6I1ENE1_9BURK</name>
<dbReference type="Gene3D" id="3.30.230.10">
    <property type="match status" value="1"/>
</dbReference>
<gene>
    <name evidence="10 13" type="primary">ispE</name>
    <name evidence="13" type="ORF">GBM95_03305</name>
</gene>
<comment type="caution">
    <text evidence="13">The sequence shown here is derived from an EMBL/GenBank/DDBJ whole genome shotgun (WGS) entry which is preliminary data.</text>
</comment>
<comment type="function">
    <text evidence="10">Catalyzes the phosphorylation of the position 2 hydroxy group of 4-diphosphocytidyl-2C-methyl-D-erythritol.</text>
</comment>
<protein>
    <recommendedName>
        <fullName evidence="3 10">4-diphosphocytidyl-2-C-methyl-D-erythritol kinase</fullName>
        <shortName evidence="10">CMK</shortName>
        <ecNumber evidence="2 10">2.7.1.148</ecNumber>
    </recommendedName>
    <alternativeName>
        <fullName evidence="9 10">4-(cytidine-5'-diphospho)-2-C-methyl-D-erythritol kinase</fullName>
    </alternativeName>
</protein>
<evidence type="ECO:0000313" key="14">
    <source>
        <dbReference type="Proteomes" id="UP000430564"/>
    </source>
</evidence>
<evidence type="ECO:0000256" key="7">
    <source>
        <dbReference type="ARBA" id="ARBA00022840"/>
    </source>
</evidence>
<feature type="active site" evidence="10">
    <location>
        <position position="19"/>
    </location>
</feature>
<feature type="binding site" evidence="10">
    <location>
        <begin position="102"/>
        <end position="112"/>
    </location>
    <ligand>
        <name>ATP</name>
        <dbReference type="ChEBI" id="CHEBI:30616"/>
    </ligand>
</feature>
<dbReference type="InterPro" id="IPR036554">
    <property type="entry name" value="GHMP_kinase_C_sf"/>
</dbReference>
<evidence type="ECO:0000256" key="6">
    <source>
        <dbReference type="ARBA" id="ARBA00022777"/>
    </source>
</evidence>
<evidence type="ECO:0000256" key="10">
    <source>
        <dbReference type="HAMAP-Rule" id="MF_00061"/>
    </source>
</evidence>
<dbReference type="OrthoDB" id="9809438at2"/>
<dbReference type="Proteomes" id="UP000430564">
    <property type="component" value="Unassembled WGS sequence"/>
</dbReference>
<evidence type="ECO:0000256" key="4">
    <source>
        <dbReference type="ARBA" id="ARBA00022679"/>
    </source>
</evidence>
<organism evidence="13 14">
    <name type="scientific">Sutterella seckii</name>
    <dbReference type="NCBI Taxonomy" id="1944635"/>
    <lineage>
        <taxon>Bacteria</taxon>
        <taxon>Pseudomonadati</taxon>
        <taxon>Pseudomonadota</taxon>
        <taxon>Betaproteobacteria</taxon>
        <taxon>Burkholderiales</taxon>
        <taxon>Sutterellaceae</taxon>
        <taxon>Sutterella</taxon>
    </lineage>
</organism>
<dbReference type="HAMAP" id="MF_00061">
    <property type="entry name" value="IspE"/>
    <property type="match status" value="1"/>
</dbReference>
<comment type="catalytic activity">
    <reaction evidence="10">
        <text>4-CDP-2-C-methyl-D-erythritol + ATP = 4-CDP-2-C-methyl-D-erythritol 2-phosphate + ADP + H(+)</text>
        <dbReference type="Rhea" id="RHEA:18437"/>
        <dbReference type="ChEBI" id="CHEBI:15378"/>
        <dbReference type="ChEBI" id="CHEBI:30616"/>
        <dbReference type="ChEBI" id="CHEBI:57823"/>
        <dbReference type="ChEBI" id="CHEBI:57919"/>
        <dbReference type="ChEBI" id="CHEBI:456216"/>
        <dbReference type="EC" id="2.7.1.148"/>
    </reaction>
</comment>
<dbReference type="AlphaFoldDB" id="A0A6I1ENE1"/>
<dbReference type="UniPathway" id="UPA00056">
    <property type="reaction ID" value="UER00094"/>
</dbReference>
<dbReference type="GO" id="GO:0019288">
    <property type="term" value="P:isopentenyl diphosphate biosynthetic process, methylerythritol 4-phosphate pathway"/>
    <property type="evidence" value="ECO:0007669"/>
    <property type="project" value="UniProtKB-UniRule"/>
</dbReference>